<organism evidence="5 6">
    <name type="scientific">Stecheria intestinalis</name>
    <dbReference type="NCBI Taxonomy" id="2606630"/>
    <lineage>
        <taxon>Bacteria</taxon>
        <taxon>Bacillati</taxon>
        <taxon>Bacillota</taxon>
        <taxon>Erysipelotrichia</taxon>
        <taxon>Erysipelotrichales</taxon>
        <taxon>Erysipelotrichaceae</taxon>
        <taxon>Stecheria</taxon>
    </lineage>
</organism>
<feature type="domain" description="Peptidase S9 prolyl oligopeptidase catalytic" evidence="4">
    <location>
        <begin position="441"/>
        <end position="650"/>
    </location>
</feature>
<dbReference type="GO" id="GO:0004252">
    <property type="term" value="F:serine-type endopeptidase activity"/>
    <property type="evidence" value="ECO:0007669"/>
    <property type="project" value="TreeGrafter"/>
</dbReference>
<evidence type="ECO:0000256" key="2">
    <source>
        <dbReference type="ARBA" id="ARBA00022670"/>
    </source>
</evidence>
<dbReference type="InterPro" id="IPR001375">
    <property type="entry name" value="Peptidase_S9_cat"/>
</dbReference>
<accession>A0A7X2NS41</accession>
<keyword evidence="3" id="KW-0378">Hydrolase</keyword>
<dbReference type="EMBL" id="VUMN01000012">
    <property type="protein sequence ID" value="MSS58541.1"/>
    <property type="molecule type" value="Genomic_DNA"/>
</dbReference>
<evidence type="ECO:0000313" key="6">
    <source>
        <dbReference type="Proteomes" id="UP000461880"/>
    </source>
</evidence>
<gene>
    <name evidence="5" type="ORF">FYJ51_06440</name>
</gene>
<dbReference type="PANTHER" id="PTHR42776">
    <property type="entry name" value="SERINE PEPTIDASE S9 FAMILY MEMBER"/>
    <property type="match status" value="1"/>
</dbReference>
<comment type="similarity">
    <text evidence="1">Belongs to the peptidase S9C family.</text>
</comment>
<reference evidence="5 6" key="1">
    <citation type="submission" date="2019-08" db="EMBL/GenBank/DDBJ databases">
        <title>In-depth cultivation of the pig gut microbiome towards novel bacterial diversity and tailored functional studies.</title>
        <authorList>
            <person name="Wylensek D."/>
            <person name="Hitch T.C.A."/>
            <person name="Clavel T."/>
        </authorList>
    </citation>
    <scope>NUCLEOTIDE SEQUENCE [LARGE SCALE GENOMIC DNA]</scope>
    <source>
        <strain evidence="5 6">Oil+RF-744-GAM-WT-6</strain>
    </source>
</reference>
<dbReference type="GO" id="GO:0006508">
    <property type="term" value="P:proteolysis"/>
    <property type="evidence" value="ECO:0007669"/>
    <property type="project" value="UniProtKB-KW"/>
</dbReference>
<dbReference type="Pfam" id="PF00326">
    <property type="entry name" value="Peptidase_S9"/>
    <property type="match status" value="1"/>
</dbReference>
<evidence type="ECO:0000313" key="5">
    <source>
        <dbReference type="EMBL" id="MSS58541.1"/>
    </source>
</evidence>
<proteinExistence type="inferred from homology"/>
<evidence type="ECO:0000259" key="4">
    <source>
        <dbReference type="Pfam" id="PF00326"/>
    </source>
</evidence>
<protein>
    <submittedName>
        <fullName evidence="5">S9 family peptidase</fullName>
    </submittedName>
</protein>
<dbReference type="SUPFAM" id="SSF53474">
    <property type="entry name" value="alpha/beta-Hydrolases"/>
    <property type="match status" value="1"/>
</dbReference>
<sequence>MKPIEISDIAEYRIPGNLNYSPDGKNLSFDVTKGDLEENTYHTSVWLYDGKKARQMTYSLDASSLFWEDNETLILKRKSPKGKEGTTELFRLNIHGSEAEPWITLPFILTSMKKVSGPIYAALGLIDSRDPDAYCADEETRKRRSEEKKDEADYQVVDEVPYWFNGMGFTNRRRTALFLVKTEPELQVERITKPDFDTGFLMADGEMLYYTGMEWTGNQPLTSKVYSYDTKHGRTAVLYGRNDHSFGSLWIQKGQLYAEATDMKAYGVNETMNLYLLKDKKLTEVYRPEVSLNNSVCGDTLEDSGHFRTDGSFLYTEATEMDHTCIYSFDEKFHQKTVWDKPGMTGSFDVKGKKLAAVYQDWNHVAEVYVQEGTGRAVRVTNLNDELLKDRYIARPMPLSYTSDGEKLKGWVLLPEGFNPKKKYPAVLDVHGGPRAAYGETFFHEMQVWAAKGFVVFFTNIRGSDGRGDAFADIRDQYGYVDFRNLMDFTDAVLKKYPNIDPKKVCETGGSYGGFMTNWIITHTDRFCCAASQRSISNWISMSYISDIGPYFGPDQCGASGLNDYEKLWEHSPLKYAEQCKTPTLFIHSDEDYRCPLEQGMQMMQALTVRGVETRMCIFHGENHELSRSGKPKHRIRRLNEITVWFTQHTEN</sequence>
<name>A0A7X2NS41_9FIRM</name>
<dbReference type="SUPFAM" id="SSF82171">
    <property type="entry name" value="DPP6 N-terminal domain-like"/>
    <property type="match status" value="1"/>
</dbReference>
<dbReference type="Gene3D" id="3.40.50.1820">
    <property type="entry name" value="alpha/beta hydrolase"/>
    <property type="match status" value="1"/>
</dbReference>
<comment type="caution">
    <text evidence="5">The sequence shown here is derived from an EMBL/GenBank/DDBJ whole genome shotgun (WGS) entry which is preliminary data.</text>
</comment>
<dbReference type="AlphaFoldDB" id="A0A7X2NS41"/>
<dbReference type="Proteomes" id="UP000461880">
    <property type="component" value="Unassembled WGS sequence"/>
</dbReference>
<dbReference type="RefSeq" id="WP_154504345.1">
    <property type="nucleotide sequence ID" value="NZ_VUMN01000012.1"/>
</dbReference>
<dbReference type="PANTHER" id="PTHR42776:SF27">
    <property type="entry name" value="DIPEPTIDYL PEPTIDASE FAMILY MEMBER 6"/>
    <property type="match status" value="1"/>
</dbReference>
<dbReference type="InterPro" id="IPR029058">
    <property type="entry name" value="AB_hydrolase_fold"/>
</dbReference>
<keyword evidence="6" id="KW-1185">Reference proteome</keyword>
<keyword evidence="2" id="KW-0645">Protease</keyword>
<evidence type="ECO:0000256" key="3">
    <source>
        <dbReference type="ARBA" id="ARBA00022801"/>
    </source>
</evidence>
<dbReference type="FunFam" id="3.40.50.1820:FF:000028">
    <property type="entry name" value="S9 family peptidase"/>
    <property type="match status" value="1"/>
</dbReference>
<evidence type="ECO:0000256" key="1">
    <source>
        <dbReference type="ARBA" id="ARBA00010040"/>
    </source>
</evidence>